<dbReference type="GO" id="GO:0002181">
    <property type="term" value="P:cytoplasmic translation"/>
    <property type="evidence" value="ECO:0007669"/>
    <property type="project" value="TreeGrafter"/>
</dbReference>
<organism evidence="4 5">
    <name type="scientific">Tupaia chinensis</name>
    <name type="common">Chinese tree shrew</name>
    <name type="synonym">Tupaia belangeri chinensis</name>
    <dbReference type="NCBI Taxonomy" id="246437"/>
    <lineage>
        <taxon>Eukaryota</taxon>
        <taxon>Metazoa</taxon>
        <taxon>Chordata</taxon>
        <taxon>Craniata</taxon>
        <taxon>Vertebrata</taxon>
        <taxon>Euteleostomi</taxon>
        <taxon>Mammalia</taxon>
        <taxon>Eutheria</taxon>
        <taxon>Euarchontoglires</taxon>
        <taxon>Scandentia</taxon>
        <taxon>Tupaiidae</taxon>
        <taxon>Tupaia</taxon>
    </lineage>
</organism>
<dbReference type="PANTHER" id="PTHR10715:SF0">
    <property type="entry name" value="LARGE RIBOSOMAL SUBUNIT PROTEIN EL6"/>
    <property type="match status" value="1"/>
</dbReference>
<dbReference type="STRING" id="246437.L9KZ58"/>
<evidence type="ECO:0000256" key="1">
    <source>
        <dbReference type="ARBA" id="ARBA00034092"/>
    </source>
</evidence>
<evidence type="ECO:0000313" key="4">
    <source>
        <dbReference type="EMBL" id="ELW68061.1"/>
    </source>
</evidence>
<protein>
    <submittedName>
        <fullName evidence="4">60S ribosomal protein L6</fullName>
    </submittedName>
</protein>
<dbReference type="Proteomes" id="UP000011518">
    <property type="component" value="Unassembled WGS sequence"/>
</dbReference>
<evidence type="ECO:0000256" key="2">
    <source>
        <dbReference type="SAM" id="MobiDB-lite"/>
    </source>
</evidence>
<gene>
    <name evidence="4" type="ORF">TREES_T100007487</name>
</gene>
<dbReference type="InParanoid" id="L9KZ58"/>
<dbReference type="AlphaFoldDB" id="L9KZ58"/>
<proteinExistence type="predicted"/>
<dbReference type="GO" id="GO:0022625">
    <property type="term" value="C:cytosolic large ribosomal subunit"/>
    <property type="evidence" value="ECO:0007669"/>
    <property type="project" value="TreeGrafter"/>
</dbReference>
<accession>L9KZ58</accession>
<evidence type="ECO:0000313" key="5">
    <source>
        <dbReference type="Proteomes" id="UP000011518"/>
    </source>
</evidence>
<dbReference type="InterPro" id="IPR000915">
    <property type="entry name" value="60S_ribosomal_eL6"/>
</dbReference>
<sequence length="114" mass="12961">MARLKTVTPKAIKPKKEKPHCSRNPVLVQCIGKYFWSAMYSRKAMYDGKYSATKSRMKKKKEEKGLATVTKSVGGDKNGGTRLVKLHKMTRYYPTEDVPQKLLSHQQKTPSVCV</sequence>
<dbReference type="Pfam" id="PF03868">
    <property type="entry name" value="Ribosomal_L6e_N"/>
    <property type="match status" value="1"/>
</dbReference>
<dbReference type="GO" id="GO:0003723">
    <property type="term" value="F:RNA binding"/>
    <property type="evidence" value="ECO:0007669"/>
    <property type="project" value="TreeGrafter"/>
</dbReference>
<dbReference type="InterPro" id="IPR005568">
    <property type="entry name" value="Ribosomal_uL6_N"/>
</dbReference>
<reference evidence="5" key="2">
    <citation type="journal article" date="2013" name="Nat. Commun.">
        <title>Genome of the Chinese tree shrew.</title>
        <authorList>
            <person name="Fan Y."/>
            <person name="Huang Z.Y."/>
            <person name="Cao C.C."/>
            <person name="Chen C.S."/>
            <person name="Chen Y.X."/>
            <person name="Fan D.D."/>
            <person name="He J."/>
            <person name="Hou H.L."/>
            <person name="Hu L."/>
            <person name="Hu X.T."/>
            <person name="Jiang X.T."/>
            <person name="Lai R."/>
            <person name="Lang Y.S."/>
            <person name="Liang B."/>
            <person name="Liao S.G."/>
            <person name="Mu D."/>
            <person name="Ma Y.Y."/>
            <person name="Niu Y.Y."/>
            <person name="Sun X.Q."/>
            <person name="Xia J.Q."/>
            <person name="Xiao J."/>
            <person name="Xiong Z.Q."/>
            <person name="Xu L."/>
            <person name="Yang L."/>
            <person name="Zhang Y."/>
            <person name="Zhao W."/>
            <person name="Zhao X.D."/>
            <person name="Zheng Y.T."/>
            <person name="Zhou J.M."/>
            <person name="Zhu Y.B."/>
            <person name="Zhang G.J."/>
            <person name="Wang J."/>
            <person name="Yao Y.G."/>
        </authorList>
    </citation>
    <scope>NUCLEOTIDE SEQUENCE [LARGE SCALE GENOMIC DNA]</scope>
</reference>
<dbReference type="GO" id="GO:0000027">
    <property type="term" value="P:ribosomal large subunit assembly"/>
    <property type="evidence" value="ECO:0007669"/>
    <property type="project" value="TreeGrafter"/>
</dbReference>
<evidence type="ECO:0000259" key="3">
    <source>
        <dbReference type="Pfam" id="PF03868"/>
    </source>
</evidence>
<comment type="function">
    <text evidence="1">Component of the large ribosomal subunit. The ribosome is a large ribonucleoprotein complex responsible for the synthesis of proteins in the cell.</text>
</comment>
<feature type="domain" description="Large ribosomal subunit protein uL6 N-terminal" evidence="3">
    <location>
        <begin position="13"/>
        <end position="71"/>
    </location>
</feature>
<keyword evidence="5" id="KW-1185">Reference proteome</keyword>
<feature type="region of interest" description="Disordered" evidence="2">
    <location>
        <begin position="61"/>
        <end position="81"/>
    </location>
</feature>
<keyword evidence="4" id="KW-0689">Ribosomal protein</keyword>
<dbReference type="EMBL" id="KB320583">
    <property type="protein sequence ID" value="ELW68061.1"/>
    <property type="molecule type" value="Genomic_DNA"/>
</dbReference>
<dbReference type="GO" id="GO:0003735">
    <property type="term" value="F:structural constituent of ribosome"/>
    <property type="evidence" value="ECO:0007669"/>
    <property type="project" value="InterPro"/>
</dbReference>
<keyword evidence="4" id="KW-0687">Ribonucleoprotein</keyword>
<reference evidence="5" key="1">
    <citation type="submission" date="2012-07" db="EMBL/GenBank/DDBJ databases">
        <title>Genome of the Chinese tree shrew, a rising model animal genetically related to primates.</title>
        <authorList>
            <person name="Zhang G."/>
            <person name="Fan Y."/>
            <person name="Yao Y."/>
            <person name="Huang Z."/>
        </authorList>
    </citation>
    <scope>NUCLEOTIDE SEQUENCE [LARGE SCALE GENOMIC DNA]</scope>
</reference>
<dbReference type="PANTHER" id="PTHR10715">
    <property type="entry name" value="60S RIBOSOMAL PROTEIN L6"/>
    <property type="match status" value="1"/>
</dbReference>
<name>L9KZ58_TUPCH</name>